<sequence>MSAPRKIARLWGAGVLSATLLASSAGHVDAVPPAPSAPDEAELAAGRADVAAKTARVGELTSQLAEAETKLRELDNQVALAMENANKAVVDLQTAQDRAVAAQRAADAARVEAELAARAVEDSRRRLDRFAAASFRQGSLVGSLSAYLDARGPVELLARAQLLDAVSESELSHLDQVRRAQVDKAAKDTMARQAAATASAEKARADQAKQQADTAVAEAVRAQRGQAARTAELEAVRADIERQLAVARGRVNGLEAQRKRYEDWVAQQRREESEASRRARQVAPGDVPATVRTVINRALSQVGVPYAWGGGNRFGPTRGIRDGGVADRYGDYAKVGFDCSGLMVYAFAGAGVTLPRYSGYQYNAGRRVPLSRMVPGDMLFWGAGGGQHVALFLGGGMMVEAPYSGSAVRVAPIRYAGLMPYAVRVI</sequence>
<dbReference type="GO" id="GO:0006508">
    <property type="term" value="P:proteolysis"/>
    <property type="evidence" value="ECO:0007669"/>
    <property type="project" value="UniProtKB-KW"/>
</dbReference>
<dbReference type="PANTHER" id="PTHR47359:SF3">
    <property type="entry name" value="NLP_P60 DOMAIN-CONTAINING PROTEIN-RELATED"/>
    <property type="match status" value="1"/>
</dbReference>
<dbReference type="EMBL" id="JAMTCK010000001">
    <property type="protein sequence ID" value="MCP2163796.1"/>
    <property type="molecule type" value="Genomic_DNA"/>
</dbReference>
<protein>
    <submittedName>
        <fullName evidence="8">Cell wall-associated hydrolase, NlpC family</fullName>
    </submittedName>
</protein>
<evidence type="ECO:0000256" key="2">
    <source>
        <dbReference type="ARBA" id="ARBA00022670"/>
    </source>
</evidence>
<feature type="signal peptide" evidence="6">
    <location>
        <begin position="1"/>
        <end position="30"/>
    </location>
</feature>
<dbReference type="Proteomes" id="UP001206128">
    <property type="component" value="Unassembled WGS sequence"/>
</dbReference>
<evidence type="ECO:0000256" key="6">
    <source>
        <dbReference type="SAM" id="SignalP"/>
    </source>
</evidence>
<evidence type="ECO:0000256" key="1">
    <source>
        <dbReference type="ARBA" id="ARBA00007074"/>
    </source>
</evidence>
<evidence type="ECO:0000256" key="4">
    <source>
        <dbReference type="ARBA" id="ARBA00022807"/>
    </source>
</evidence>
<reference evidence="8" key="1">
    <citation type="submission" date="2022-06" db="EMBL/GenBank/DDBJ databases">
        <title>Genomic Encyclopedia of Archaeal and Bacterial Type Strains, Phase II (KMG-II): from individual species to whole genera.</title>
        <authorList>
            <person name="Goeker M."/>
        </authorList>
    </citation>
    <scope>NUCLEOTIDE SEQUENCE</scope>
    <source>
        <strain evidence="8">DSM 43935</strain>
    </source>
</reference>
<keyword evidence="3 8" id="KW-0378">Hydrolase</keyword>
<dbReference type="Pfam" id="PF00877">
    <property type="entry name" value="NLPC_P60"/>
    <property type="match status" value="1"/>
</dbReference>
<evidence type="ECO:0000313" key="9">
    <source>
        <dbReference type="Proteomes" id="UP001206128"/>
    </source>
</evidence>
<dbReference type="SUPFAM" id="SSF54001">
    <property type="entry name" value="Cysteine proteinases"/>
    <property type="match status" value="1"/>
</dbReference>
<evidence type="ECO:0000256" key="5">
    <source>
        <dbReference type="SAM" id="Coils"/>
    </source>
</evidence>
<gene>
    <name evidence="8" type="ORF">LX83_000636</name>
</gene>
<dbReference type="GO" id="GO:0008234">
    <property type="term" value="F:cysteine-type peptidase activity"/>
    <property type="evidence" value="ECO:0007669"/>
    <property type="project" value="UniProtKB-KW"/>
</dbReference>
<dbReference type="PANTHER" id="PTHR47359">
    <property type="entry name" value="PEPTIDOGLYCAN DL-ENDOPEPTIDASE CWLO"/>
    <property type="match status" value="1"/>
</dbReference>
<evidence type="ECO:0000256" key="3">
    <source>
        <dbReference type="ARBA" id="ARBA00022801"/>
    </source>
</evidence>
<keyword evidence="6" id="KW-0732">Signal</keyword>
<evidence type="ECO:0000259" key="7">
    <source>
        <dbReference type="PROSITE" id="PS51935"/>
    </source>
</evidence>
<feature type="coiled-coil region" evidence="5">
    <location>
        <begin position="191"/>
        <end position="257"/>
    </location>
</feature>
<name>A0AAE3G8R7_9PSEU</name>
<comment type="similarity">
    <text evidence="1">Belongs to the peptidase C40 family.</text>
</comment>
<feature type="coiled-coil region" evidence="5">
    <location>
        <begin position="50"/>
        <end position="112"/>
    </location>
</feature>
<dbReference type="InterPro" id="IPR038765">
    <property type="entry name" value="Papain-like_cys_pep_sf"/>
</dbReference>
<dbReference type="InterPro" id="IPR000064">
    <property type="entry name" value="NLP_P60_dom"/>
</dbReference>
<accession>A0AAE3G8R7</accession>
<organism evidence="8 9">
    <name type="scientific">Goodfellowiella coeruleoviolacea</name>
    <dbReference type="NCBI Taxonomy" id="334858"/>
    <lineage>
        <taxon>Bacteria</taxon>
        <taxon>Bacillati</taxon>
        <taxon>Actinomycetota</taxon>
        <taxon>Actinomycetes</taxon>
        <taxon>Pseudonocardiales</taxon>
        <taxon>Pseudonocardiaceae</taxon>
        <taxon>Goodfellowiella</taxon>
    </lineage>
</organism>
<keyword evidence="4" id="KW-0788">Thiol protease</keyword>
<keyword evidence="5" id="KW-0175">Coiled coil</keyword>
<dbReference type="PROSITE" id="PS51935">
    <property type="entry name" value="NLPC_P60"/>
    <property type="match status" value="1"/>
</dbReference>
<dbReference type="AlphaFoldDB" id="A0AAE3G8R7"/>
<dbReference type="Gene3D" id="3.90.1720.10">
    <property type="entry name" value="endopeptidase domain like (from Nostoc punctiforme)"/>
    <property type="match status" value="1"/>
</dbReference>
<keyword evidence="9" id="KW-1185">Reference proteome</keyword>
<dbReference type="RefSeq" id="WP_253766743.1">
    <property type="nucleotide sequence ID" value="NZ_JAMTCK010000001.1"/>
</dbReference>
<feature type="chain" id="PRO_5042146102" evidence="6">
    <location>
        <begin position="31"/>
        <end position="426"/>
    </location>
</feature>
<keyword evidence="2" id="KW-0645">Protease</keyword>
<dbReference type="InterPro" id="IPR051794">
    <property type="entry name" value="PG_Endopeptidase_C40"/>
</dbReference>
<proteinExistence type="inferred from homology"/>
<comment type="caution">
    <text evidence="8">The sequence shown here is derived from an EMBL/GenBank/DDBJ whole genome shotgun (WGS) entry which is preliminary data.</text>
</comment>
<feature type="domain" description="NlpC/P60" evidence="7">
    <location>
        <begin position="288"/>
        <end position="426"/>
    </location>
</feature>
<evidence type="ECO:0000313" key="8">
    <source>
        <dbReference type="EMBL" id="MCP2163796.1"/>
    </source>
</evidence>